<sequence>MKRSFILLPIILFASEFEIGGYLNLDTRLLYKDYLFNFNETKFDFYLKGSNEDFNFYNEIWIKEIGIKDFSNLYELSQKEKFSFIPEFVESYITLGGFPFDFMDITLGKQRTSWGTAYIFNPTDNIDPIDLEDIWDFGRRIASFSFKLKMFLGGTSIQTVFLPFFTPGRLPEEKILNVLYPELSQIQDKELVLKIPERNIKNSIFGLKLKRNILKTDISLSYVYGRSSLPFPDTIRILFPDIKMIANFVYPEMNIIGIDFATSIDRFGLWGEFGYFIPESLVLTTIRGVVKSDSTILSSPYYKYVLGADFRQDDRFYILLQYIYGFPDDAGDVMNDFFLLHSSFNFFDHRLELNLNYAFENYDFNDKEFSHLLAPEISYSPLSNIKITAGTKYIIGDYGKFGRLKDESIIYMIFKYNY</sequence>
<proteinExistence type="predicted"/>
<gene>
    <name evidence="1" type="ORF">ENV67_02945</name>
</gene>
<reference evidence="1" key="1">
    <citation type="journal article" date="2020" name="mSystems">
        <title>Genome- and Community-Level Interaction Insights into Carbon Utilization and Element Cycling Functions of Hydrothermarchaeota in Hydrothermal Sediment.</title>
        <authorList>
            <person name="Zhou Z."/>
            <person name="Liu Y."/>
            <person name="Xu W."/>
            <person name="Pan J."/>
            <person name="Luo Z.H."/>
            <person name="Li M."/>
        </authorList>
    </citation>
    <scope>NUCLEOTIDE SEQUENCE [LARGE SCALE GENOMIC DNA]</scope>
    <source>
        <strain evidence="1">SpSt-780</strain>
    </source>
</reference>
<evidence type="ECO:0008006" key="2">
    <source>
        <dbReference type="Google" id="ProtNLM"/>
    </source>
</evidence>
<organism evidence="1">
    <name type="scientific">candidate division WOR-3 bacterium</name>
    <dbReference type="NCBI Taxonomy" id="2052148"/>
    <lineage>
        <taxon>Bacteria</taxon>
        <taxon>Bacteria division WOR-3</taxon>
    </lineage>
</organism>
<dbReference type="AlphaFoldDB" id="A0A7C4Y4Y2"/>
<accession>A0A7C4Y4Y2</accession>
<evidence type="ECO:0000313" key="1">
    <source>
        <dbReference type="EMBL" id="HGW91482.1"/>
    </source>
</evidence>
<protein>
    <recommendedName>
        <fullName evidence="2">DUF1302 family protein</fullName>
    </recommendedName>
</protein>
<name>A0A7C4Y4Y2_UNCW3</name>
<dbReference type="EMBL" id="DTHG01000037">
    <property type="protein sequence ID" value="HGW91482.1"/>
    <property type="molecule type" value="Genomic_DNA"/>
</dbReference>
<comment type="caution">
    <text evidence="1">The sequence shown here is derived from an EMBL/GenBank/DDBJ whole genome shotgun (WGS) entry which is preliminary data.</text>
</comment>